<dbReference type="GO" id="GO:0005840">
    <property type="term" value="C:ribosome"/>
    <property type="evidence" value="ECO:0007669"/>
    <property type="project" value="UniProtKB-KW"/>
</dbReference>
<dbReference type="EMBL" id="JAEMUK010000080">
    <property type="protein sequence ID" value="MBJ7544733.1"/>
    <property type="molecule type" value="Genomic_DNA"/>
</dbReference>
<dbReference type="RefSeq" id="WP_037240449.1">
    <property type="nucleotide sequence ID" value="NZ_JAEMUK010000080.1"/>
</dbReference>
<keyword evidence="7" id="KW-0689">Ribosomal protein</keyword>
<dbReference type="GO" id="GO:0008276">
    <property type="term" value="F:protein methyltransferase activity"/>
    <property type="evidence" value="ECO:0007669"/>
    <property type="project" value="UniProtKB-UniRule"/>
</dbReference>
<evidence type="ECO:0000313" key="8">
    <source>
        <dbReference type="Proteomes" id="UP000623250"/>
    </source>
</evidence>
<dbReference type="AlphaFoldDB" id="A0A8I1GH49"/>
<keyword evidence="2 6" id="KW-0963">Cytoplasm</keyword>
<dbReference type="InterPro" id="IPR029063">
    <property type="entry name" value="SAM-dependent_MTases_sf"/>
</dbReference>
<comment type="caution">
    <text evidence="7">The sequence shown here is derived from an EMBL/GenBank/DDBJ whole genome shotgun (WGS) entry which is preliminary data.</text>
</comment>
<comment type="function">
    <text evidence="6">Methylates ribosomal protein L11.</text>
</comment>
<accession>A0A8I1GH49</accession>
<evidence type="ECO:0000256" key="3">
    <source>
        <dbReference type="ARBA" id="ARBA00022603"/>
    </source>
</evidence>
<dbReference type="HAMAP" id="MF_00735">
    <property type="entry name" value="Methyltr_PrmA"/>
    <property type="match status" value="1"/>
</dbReference>
<dbReference type="GO" id="GO:0005737">
    <property type="term" value="C:cytoplasm"/>
    <property type="evidence" value="ECO:0007669"/>
    <property type="project" value="UniProtKB-SubCell"/>
</dbReference>
<comment type="subcellular location">
    <subcellularLocation>
        <location evidence="6">Cytoplasm</location>
    </subcellularLocation>
</comment>
<dbReference type="PANTHER" id="PTHR43648:SF1">
    <property type="entry name" value="ELECTRON TRANSFER FLAVOPROTEIN BETA SUBUNIT LYSINE METHYLTRANSFERASE"/>
    <property type="match status" value="1"/>
</dbReference>
<feature type="binding site" evidence="6">
    <location>
        <position position="155"/>
    </location>
    <ligand>
        <name>S-adenosyl-L-methionine</name>
        <dbReference type="ChEBI" id="CHEBI:59789"/>
    </ligand>
</feature>
<comment type="similarity">
    <text evidence="1 6">Belongs to the methyltransferase superfamily. PrmA family.</text>
</comment>
<feature type="binding site" evidence="6">
    <location>
        <position position="179"/>
    </location>
    <ligand>
        <name>S-adenosyl-L-methionine</name>
        <dbReference type="ChEBI" id="CHEBI:59789"/>
    </ligand>
</feature>
<feature type="binding site" evidence="6">
    <location>
        <position position="133"/>
    </location>
    <ligand>
        <name>S-adenosyl-L-methionine</name>
        <dbReference type="ChEBI" id="CHEBI:59789"/>
    </ligand>
</feature>
<protein>
    <recommendedName>
        <fullName evidence="6">Ribosomal protein L11 methyltransferase</fullName>
        <shortName evidence="6">L11 Mtase</shortName>
        <ecNumber evidence="6">2.1.1.-</ecNumber>
    </recommendedName>
</protein>
<feature type="binding site" evidence="6">
    <location>
        <position position="226"/>
    </location>
    <ligand>
        <name>S-adenosyl-L-methionine</name>
        <dbReference type="ChEBI" id="CHEBI:59789"/>
    </ligand>
</feature>
<evidence type="ECO:0000256" key="5">
    <source>
        <dbReference type="ARBA" id="ARBA00022691"/>
    </source>
</evidence>
<keyword evidence="7" id="KW-0687">Ribonucleoprotein</keyword>
<dbReference type="EC" id="2.1.1.-" evidence="6"/>
<keyword evidence="4 6" id="KW-0808">Transferase</keyword>
<evidence type="ECO:0000313" key="7">
    <source>
        <dbReference type="EMBL" id="MBJ7544733.1"/>
    </source>
</evidence>
<dbReference type="Pfam" id="PF06325">
    <property type="entry name" value="PrmA"/>
    <property type="match status" value="1"/>
</dbReference>
<dbReference type="InterPro" id="IPR004498">
    <property type="entry name" value="Ribosomal_PrmA_MeTrfase"/>
</dbReference>
<evidence type="ECO:0000256" key="4">
    <source>
        <dbReference type="ARBA" id="ARBA00022679"/>
    </source>
</evidence>
<reference evidence="7 8" key="1">
    <citation type="submission" date="2020-12" db="EMBL/GenBank/DDBJ databases">
        <title>Revised draft genomes of Rhodomicrobium vannielii ATCC 17100 and Rhodomicrobium udaipurense JA643.</title>
        <authorList>
            <person name="Conners E.M."/>
            <person name="Davenport E.J."/>
            <person name="Bose A."/>
        </authorList>
    </citation>
    <scope>NUCLEOTIDE SEQUENCE [LARGE SCALE GENOMIC DNA]</scope>
    <source>
        <strain evidence="7 8">JA643</strain>
    </source>
</reference>
<proteinExistence type="inferred from homology"/>
<dbReference type="Gene3D" id="3.40.50.150">
    <property type="entry name" value="Vaccinia Virus protein VP39"/>
    <property type="match status" value="1"/>
</dbReference>
<comment type="catalytic activity">
    <reaction evidence="6">
        <text>L-lysyl-[protein] + 3 S-adenosyl-L-methionine = N(6),N(6),N(6)-trimethyl-L-lysyl-[protein] + 3 S-adenosyl-L-homocysteine + 3 H(+)</text>
        <dbReference type="Rhea" id="RHEA:54192"/>
        <dbReference type="Rhea" id="RHEA-COMP:9752"/>
        <dbReference type="Rhea" id="RHEA-COMP:13826"/>
        <dbReference type="ChEBI" id="CHEBI:15378"/>
        <dbReference type="ChEBI" id="CHEBI:29969"/>
        <dbReference type="ChEBI" id="CHEBI:57856"/>
        <dbReference type="ChEBI" id="CHEBI:59789"/>
        <dbReference type="ChEBI" id="CHEBI:61961"/>
    </reaction>
</comment>
<organism evidence="7 8">
    <name type="scientific">Rhodomicrobium udaipurense</name>
    <dbReference type="NCBI Taxonomy" id="1202716"/>
    <lineage>
        <taxon>Bacteria</taxon>
        <taxon>Pseudomonadati</taxon>
        <taxon>Pseudomonadota</taxon>
        <taxon>Alphaproteobacteria</taxon>
        <taxon>Hyphomicrobiales</taxon>
        <taxon>Hyphomicrobiaceae</taxon>
        <taxon>Rhodomicrobium</taxon>
    </lineage>
</organism>
<evidence type="ECO:0000256" key="6">
    <source>
        <dbReference type="HAMAP-Rule" id="MF_00735"/>
    </source>
</evidence>
<dbReference type="PANTHER" id="PTHR43648">
    <property type="entry name" value="ELECTRON TRANSFER FLAVOPROTEIN BETA SUBUNIT LYSINE METHYLTRANSFERASE"/>
    <property type="match status" value="1"/>
</dbReference>
<dbReference type="Proteomes" id="UP000623250">
    <property type="component" value="Unassembled WGS sequence"/>
</dbReference>
<keyword evidence="3 6" id="KW-0489">Methyltransferase</keyword>
<gene>
    <name evidence="6" type="primary">prmA</name>
    <name evidence="7" type="ORF">JDN41_14355</name>
</gene>
<keyword evidence="5 6" id="KW-0949">S-adenosyl-L-methionine</keyword>
<dbReference type="GO" id="GO:0032259">
    <property type="term" value="P:methylation"/>
    <property type="evidence" value="ECO:0007669"/>
    <property type="project" value="UniProtKB-KW"/>
</dbReference>
<keyword evidence="8" id="KW-1185">Reference proteome</keyword>
<name>A0A8I1GH49_9HYPH</name>
<dbReference type="SUPFAM" id="SSF53335">
    <property type="entry name" value="S-adenosyl-L-methionine-dependent methyltransferases"/>
    <property type="match status" value="1"/>
</dbReference>
<evidence type="ECO:0000256" key="2">
    <source>
        <dbReference type="ARBA" id="ARBA00022490"/>
    </source>
</evidence>
<evidence type="ECO:0000256" key="1">
    <source>
        <dbReference type="ARBA" id="ARBA00009741"/>
    </source>
</evidence>
<dbReference type="CDD" id="cd02440">
    <property type="entry name" value="AdoMet_MTases"/>
    <property type="match status" value="1"/>
</dbReference>
<dbReference type="InterPro" id="IPR050078">
    <property type="entry name" value="Ribosomal_L11_MeTrfase_PrmA"/>
</dbReference>
<sequence length="291" mass="30706">MRLTHKTVLNFASENEAVAASEILGELPAFEEAPVVALENADGKRWSVEIYDDGALCDVATAALAEAGIAPAASAVEAIPDADWVSETQRALPPVHAGRFIVHGSHDRARVASQWAIEIDAGRAFGTAHHGTTKGCLLALERLSPIGVDRVLDLGTGSGVLAIGAAKALGHGPHIVAVDVDPIAVEVARENVRLNRAGADIALFTGDGYMPRDAYALAPFDVIVANILAKPLLKLAPRIRELTRIGGTVILSGLLSGQAREIVARYCATGFVLVRRRDLEGWATLTLRRVG</sequence>